<protein>
    <submittedName>
        <fullName evidence="2">Uncharacterized protein</fullName>
    </submittedName>
</protein>
<dbReference type="Proteomes" id="UP001596175">
    <property type="component" value="Unassembled WGS sequence"/>
</dbReference>
<feature type="compositionally biased region" description="Basic and acidic residues" evidence="1">
    <location>
        <begin position="80"/>
        <end position="90"/>
    </location>
</feature>
<name>A0ABV9ZQ91_9PSEU</name>
<comment type="caution">
    <text evidence="2">The sequence shown here is derived from an EMBL/GenBank/DDBJ whole genome shotgun (WGS) entry which is preliminary data.</text>
</comment>
<proteinExistence type="predicted"/>
<dbReference type="RefSeq" id="WP_378024559.1">
    <property type="nucleotide sequence ID" value="NZ_JBHSKG010000024.1"/>
</dbReference>
<sequence length="90" mass="10194">MLLVASAVVVTYTVLAVDVWRRVYGRRLRSNPLAAAFQMPVESSQDTDMKLTRSTGASPRNAPPQRDRWRSVTHAGQRLAHHDRGWYTDS</sequence>
<accession>A0ABV9ZQ91</accession>
<evidence type="ECO:0000313" key="3">
    <source>
        <dbReference type="Proteomes" id="UP001596175"/>
    </source>
</evidence>
<keyword evidence="3" id="KW-1185">Reference proteome</keyword>
<feature type="region of interest" description="Disordered" evidence="1">
    <location>
        <begin position="42"/>
        <end position="90"/>
    </location>
</feature>
<feature type="compositionally biased region" description="Polar residues" evidence="1">
    <location>
        <begin position="42"/>
        <end position="58"/>
    </location>
</feature>
<evidence type="ECO:0000313" key="2">
    <source>
        <dbReference type="EMBL" id="MFC5142440.1"/>
    </source>
</evidence>
<dbReference type="EMBL" id="JBHSKG010000024">
    <property type="protein sequence ID" value="MFC5142440.1"/>
    <property type="molecule type" value="Genomic_DNA"/>
</dbReference>
<organism evidence="2 3">
    <name type="scientific">Actinomycetospora rhizophila</name>
    <dbReference type="NCBI Taxonomy" id="1416876"/>
    <lineage>
        <taxon>Bacteria</taxon>
        <taxon>Bacillati</taxon>
        <taxon>Actinomycetota</taxon>
        <taxon>Actinomycetes</taxon>
        <taxon>Pseudonocardiales</taxon>
        <taxon>Pseudonocardiaceae</taxon>
        <taxon>Actinomycetospora</taxon>
    </lineage>
</organism>
<reference evidence="3" key="1">
    <citation type="journal article" date="2019" name="Int. J. Syst. Evol. Microbiol.">
        <title>The Global Catalogue of Microorganisms (GCM) 10K type strain sequencing project: providing services to taxonomists for standard genome sequencing and annotation.</title>
        <authorList>
            <consortium name="The Broad Institute Genomics Platform"/>
            <consortium name="The Broad Institute Genome Sequencing Center for Infectious Disease"/>
            <person name="Wu L."/>
            <person name="Ma J."/>
        </authorList>
    </citation>
    <scope>NUCLEOTIDE SEQUENCE [LARGE SCALE GENOMIC DNA]</scope>
    <source>
        <strain evidence="3">XZYJ18</strain>
    </source>
</reference>
<evidence type="ECO:0000256" key="1">
    <source>
        <dbReference type="SAM" id="MobiDB-lite"/>
    </source>
</evidence>
<gene>
    <name evidence="2" type="ORF">ACFPK1_29735</name>
</gene>